<dbReference type="InterPro" id="IPR027417">
    <property type="entry name" value="P-loop_NTPase"/>
</dbReference>
<dbReference type="PANTHER" id="PTHR47979">
    <property type="entry name" value="DRAB11-RELATED"/>
    <property type="match status" value="1"/>
</dbReference>
<dbReference type="SMART" id="SM00174">
    <property type="entry name" value="RHO"/>
    <property type="match status" value="1"/>
</dbReference>
<keyword evidence="4" id="KW-1185">Reference proteome</keyword>
<evidence type="ECO:0000313" key="3">
    <source>
        <dbReference type="EMBL" id="KAK4503743.1"/>
    </source>
</evidence>
<proteinExistence type="inferred from homology"/>
<feature type="region of interest" description="Disordered" evidence="2">
    <location>
        <begin position="274"/>
        <end position="317"/>
    </location>
</feature>
<dbReference type="InterPro" id="IPR050209">
    <property type="entry name" value="Rab_GTPases_membrane_traffic"/>
</dbReference>
<dbReference type="SMART" id="SM00175">
    <property type="entry name" value="RAB"/>
    <property type="match status" value="1"/>
</dbReference>
<comment type="caution">
    <text evidence="3">The sequence shown here is derived from an EMBL/GenBank/DDBJ whole genome shotgun (WGS) entry which is preliminary data.</text>
</comment>
<feature type="region of interest" description="Disordered" evidence="2">
    <location>
        <begin position="153"/>
        <end position="174"/>
    </location>
</feature>
<dbReference type="PROSITE" id="PS51421">
    <property type="entry name" value="RAS"/>
    <property type="match status" value="1"/>
</dbReference>
<dbReference type="PRINTS" id="PR00449">
    <property type="entry name" value="RASTRNSFRMNG"/>
</dbReference>
<feature type="compositionally biased region" description="Gly residues" evidence="2">
    <location>
        <begin position="308"/>
        <end position="317"/>
    </location>
</feature>
<evidence type="ECO:0000313" key="4">
    <source>
        <dbReference type="Proteomes" id="UP001305779"/>
    </source>
</evidence>
<dbReference type="SUPFAM" id="SSF52540">
    <property type="entry name" value="P-loop containing nucleoside triphosphate hydrolases"/>
    <property type="match status" value="1"/>
</dbReference>
<organism evidence="3 4">
    <name type="scientific">Zasmidium cellare</name>
    <name type="common">Wine cellar mold</name>
    <name type="synonym">Racodium cellare</name>
    <dbReference type="NCBI Taxonomy" id="395010"/>
    <lineage>
        <taxon>Eukaryota</taxon>
        <taxon>Fungi</taxon>
        <taxon>Dikarya</taxon>
        <taxon>Ascomycota</taxon>
        <taxon>Pezizomycotina</taxon>
        <taxon>Dothideomycetes</taxon>
        <taxon>Dothideomycetidae</taxon>
        <taxon>Mycosphaerellales</taxon>
        <taxon>Mycosphaerellaceae</taxon>
        <taxon>Zasmidium</taxon>
    </lineage>
</organism>
<name>A0ABR0ERL7_ZASCE</name>
<evidence type="ECO:0000256" key="2">
    <source>
        <dbReference type="SAM" id="MobiDB-lite"/>
    </source>
</evidence>
<comment type="similarity">
    <text evidence="1">Belongs to the small GTPase superfamily. Rab family.</text>
</comment>
<accession>A0ABR0ERL7</accession>
<dbReference type="InterPro" id="IPR005225">
    <property type="entry name" value="Small_GTP-bd"/>
</dbReference>
<dbReference type="EMBL" id="JAXOVC010000003">
    <property type="protein sequence ID" value="KAK4503743.1"/>
    <property type="molecule type" value="Genomic_DNA"/>
</dbReference>
<gene>
    <name evidence="3" type="ORF">PRZ48_004658</name>
</gene>
<dbReference type="InterPro" id="IPR001806">
    <property type="entry name" value="Small_GTPase"/>
</dbReference>
<reference evidence="3 4" key="1">
    <citation type="journal article" date="2023" name="G3 (Bethesda)">
        <title>A chromosome-level genome assembly of Zasmidium syzygii isolated from banana leaves.</title>
        <authorList>
            <person name="van Westerhoven A.C."/>
            <person name="Mehrabi R."/>
            <person name="Talebi R."/>
            <person name="Steentjes M.B.F."/>
            <person name="Corcolon B."/>
            <person name="Chong P.A."/>
            <person name="Kema G.H.J."/>
            <person name="Seidl M.F."/>
        </authorList>
    </citation>
    <scope>NUCLEOTIDE SEQUENCE [LARGE SCALE GENOMIC DNA]</scope>
    <source>
        <strain evidence="3 4">P124</strain>
    </source>
</reference>
<dbReference type="PROSITE" id="PS51419">
    <property type="entry name" value="RAB"/>
    <property type="match status" value="1"/>
</dbReference>
<dbReference type="NCBIfam" id="TIGR00231">
    <property type="entry name" value="small_GTP"/>
    <property type="match status" value="1"/>
</dbReference>
<evidence type="ECO:0000256" key="1">
    <source>
        <dbReference type="ARBA" id="ARBA00006270"/>
    </source>
</evidence>
<dbReference type="Proteomes" id="UP001305779">
    <property type="component" value="Unassembled WGS sequence"/>
</dbReference>
<dbReference type="SMART" id="SM00173">
    <property type="entry name" value="RAS"/>
    <property type="match status" value="1"/>
</dbReference>
<dbReference type="Pfam" id="PF00071">
    <property type="entry name" value="Ras"/>
    <property type="match status" value="1"/>
</dbReference>
<sequence length="317" mass="33636">MGGQEMGSMYDYLAKIILLGPSGCGKSCLLHRFVKSEWRVLSSQTIGVEFASKIVKVGAQGSRRKRVKLQLWDTAGTERFRSVSRSYYRGAAGAVLVYDVCNQRSFAELQTFLNDARALASPQLTVVVAGNKADLVDPSMAGLAEEQQVERGLQHQPSGSLIEDDGSSVGGSLQRSSTIGISLGSQQRATVNPTGRAVTGSTAANWASQNRIPAAVEVSALSGEGVEEVFNKLASTILTKIELGEIDPDDPMSGIQYGDADYYRYDDGGSSIKSGGLTSDGYGGSMRRRRKRGGWGEVFKVGRPSSSAGGGGRKGCC</sequence>
<dbReference type="Gene3D" id="3.40.50.300">
    <property type="entry name" value="P-loop containing nucleotide triphosphate hydrolases"/>
    <property type="match status" value="1"/>
</dbReference>
<protein>
    <submittedName>
        <fullName evidence="3">Uncharacterized protein</fullName>
    </submittedName>
</protein>
<dbReference type="CDD" id="cd00154">
    <property type="entry name" value="Rab"/>
    <property type="match status" value="1"/>
</dbReference>